<dbReference type="InterPro" id="IPR024079">
    <property type="entry name" value="MetalloPept_cat_dom_sf"/>
</dbReference>
<reference evidence="1 2" key="1">
    <citation type="journal article" date="2016" name="Appl. Environ. Microbiol.">
        <title>Lack of Overt Genome Reduction in the Bryostatin-Producing Bryozoan Symbiont "Candidatus Endobugula sertula".</title>
        <authorList>
            <person name="Miller I.J."/>
            <person name="Vanee N."/>
            <person name="Fong S.S."/>
            <person name="Lim-Fong G.E."/>
            <person name="Kwan J.C."/>
        </authorList>
    </citation>
    <scope>NUCLEOTIDE SEQUENCE [LARGE SCALE GENOMIC DNA]</scope>
    <source>
        <strain evidence="1">AB1-4</strain>
    </source>
</reference>
<evidence type="ECO:0000313" key="1">
    <source>
        <dbReference type="EMBL" id="ODS22721.1"/>
    </source>
</evidence>
<accession>A0A1D2QMB3</accession>
<evidence type="ECO:0000313" key="2">
    <source>
        <dbReference type="Proteomes" id="UP000242502"/>
    </source>
</evidence>
<sequence>MTLNVTESLIETSVNTLRSEIGTLVNNTDDAKVSQSLGEIFGGKKGSLSVLRKFANGKDMPKIVVVDDGVFKDTQCANGAYSSDDNTIYIADSLAQTGGKELTKVLAEELGHFVDNRLAKSDKKKDATGDEGMLFANYVLKLGMSRKDIEIARKENDHGTVEVKGEVLDVEFSASGSRSAFVDGTPSRLYVSVSQVGADGGVPIGEPFQVVEQGGNSDFVYTIASRNKGKFRIDLRTGQLYFIGAASDLAEGLQVEIIATFTTATSLFIRHKVSVVESKPIFSAKATENATVRGDSIGPAPDSSQAYKRTFVKADGN</sequence>
<proteinExistence type="predicted"/>
<gene>
    <name evidence="1" type="ORF">AB835_12725</name>
</gene>
<dbReference type="EMBL" id="MDLC01000056">
    <property type="protein sequence ID" value="ODS22721.1"/>
    <property type="molecule type" value="Genomic_DNA"/>
</dbReference>
<comment type="caution">
    <text evidence="1">The sequence shown here is derived from an EMBL/GenBank/DDBJ whole genome shotgun (WGS) entry which is preliminary data.</text>
</comment>
<dbReference type="GO" id="GO:0008237">
    <property type="term" value="F:metallopeptidase activity"/>
    <property type="evidence" value="ECO:0007669"/>
    <property type="project" value="InterPro"/>
</dbReference>
<dbReference type="STRING" id="62101.AB835_12725"/>
<dbReference type="Gene3D" id="3.40.390.10">
    <property type="entry name" value="Collagenase (Catalytic Domain)"/>
    <property type="match status" value="1"/>
</dbReference>
<dbReference type="AlphaFoldDB" id="A0A1D2QMB3"/>
<name>A0A1D2QMB3_9GAMM</name>
<organism evidence="1 2">
    <name type="scientific">Candidatus Endobugula sertula</name>
    <name type="common">Bugula neritina bacterial symbiont</name>
    <dbReference type="NCBI Taxonomy" id="62101"/>
    <lineage>
        <taxon>Bacteria</taxon>
        <taxon>Pseudomonadati</taxon>
        <taxon>Pseudomonadota</taxon>
        <taxon>Gammaproteobacteria</taxon>
        <taxon>Cellvibrionales</taxon>
        <taxon>Cellvibrionaceae</taxon>
        <taxon>Candidatus Endobugula</taxon>
    </lineage>
</organism>
<protein>
    <submittedName>
        <fullName evidence="1">Uncharacterized protein</fullName>
    </submittedName>
</protein>
<dbReference type="Proteomes" id="UP000242502">
    <property type="component" value="Unassembled WGS sequence"/>
</dbReference>